<dbReference type="EMBL" id="AYKW01000009">
    <property type="protein sequence ID" value="PIL32873.1"/>
    <property type="molecule type" value="Genomic_DNA"/>
</dbReference>
<evidence type="ECO:0000313" key="3">
    <source>
        <dbReference type="Proteomes" id="UP000230002"/>
    </source>
</evidence>
<name>A0A2G8SGI9_9APHY</name>
<keyword evidence="3" id="KW-1185">Reference proteome</keyword>
<gene>
    <name evidence="2" type="ORF">GSI_04991</name>
</gene>
<feature type="region of interest" description="Disordered" evidence="1">
    <location>
        <begin position="1"/>
        <end position="23"/>
    </location>
</feature>
<dbReference type="AlphaFoldDB" id="A0A2G8SGI9"/>
<dbReference type="Proteomes" id="UP000230002">
    <property type="component" value="Unassembled WGS sequence"/>
</dbReference>
<feature type="region of interest" description="Disordered" evidence="1">
    <location>
        <begin position="54"/>
        <end position="174"/>
    </location>
</feature>
<organism evidence="2 3">
    <name type="scientific">Ganoderma sinense ZZ0214-1</name>
    <dbReference type="NCBI Taxonomy" id="1077348"/>
    <lineage>
        <taxon>Eukaryota</taxon>
        <taxon>Fungi</taxon>
        <taxon>Dikarya</taxon>
        <taxon>Basidiomycota</taxon>
        <taxon>Agaricomycotina</taxon>
        <taxon>Agaricomycetes</taxon>
        <taxon>Polyporales</taxon>
        <taxon>Polyporaceae</taxon>
        <taxon>Ganoderma</taxon>
    </lineage>
</organism>
<evidence type="ECO:0000313" key="2">
    <source>
        <dbReference type="EMBL" id="PIL32873.1"/>
    </source>
</evidence>
<evidence type="ECO:0000256" key="1">
    <source>
        <dbReference type="SAM" id="MobiDB-lite"/>
    </source>
</evidence>
<protein>
    <submittedName>
        <fullName evidence="2">Uncharacterized protein</fullName>
    </submittedName>
</protein>
<comment type="caution">
    <text evidence="2">The sequence shown here is derived from an EMBL/GenBank/DDBJ whole genome shotgun (WGS) entry which is preliminary data.</text>
</comment>
<sequence length="174" mass="18445">MPCSAGSPHRTPKGSEDVSTRLSRKLCNQRAAAVRTIAPRSPAGLRCRNRPLEAAAGEAHRCGDDVGTTQEGRRAGTVTDPCQYDEGGVTTQTQDVDLPSARQAKPARRETRIKWKSRRTAGTACGSLNPPPGAGAAGDVMGIRRTHRSESLTPEGPHRQGTAPELCRQAEGAL</sequence>
<accession>A0A2G8SGI9</accession>
<reference evidence="2 3" key="1">
    <citation type="journal article" date="2015" name="Sci. Rep.">
        <title>Chromosome-level genome map provides insights into diverse defense mechanisms in the medicinal fungus Ganoderma sinense.</title>
        <authorList>
            <person name="Zhu Y."/>
            <person name="Xu J."/>
            <person name="Sun C."/>
            <person name="Zhou S."/>
            <person name="Xu H."/>
            <person name="Nelson D.R."/>
            <person name="Qian J."/>
            <person name="Song J."/>
            <person name="Luo H."/>
            <person name="Xiang L."/>
            <person name="Li Y."/>
            <person name="Xu Z."/>
            <person name="Ji A."/>
            <person name="Wang L."/>
            <person name="Lu S."/>
            <person name="Hayward A."/>
            <person name="Sun W."/>
            <person name="Li X."/>
            <person name="Schwartz D.C."/>
            <person name="Wang Y."/>
            <person name="Chen S."/>
        </authorList>
    </citation>
    <scope>NUCLEOTIDE SEQUENCE [LARGE SCALE GENOMIC DNA]</scope>
    <source>
        <strain evidence="2 3">ZZ0214-1</strain>
    </source>
</reference>
<proteinExistence type="predicted"/>